<keyword evidence="3 6" id="KW-0812">Transmembrane</keyword>
<evidence type="ECO:0000256" key="5">
    <source>
        <dbReference type="ARBA" id="ARBA00023136"/>
    </source>
</evidence>
<accession>A0A6J4UB78</accession>
<keyword evidence="4 6" id="KW-1133">Transmembrane helix</keyword>
<proteinExistence type="predicted"/>
<dbReference type="Pfam" id="PF00375">
    <property type="entry name" value="SDF"/>
    <property type="match status" value="1"/>
</dbReference>
<feature type="transmembrane region" description="Helical" evidence="6">
    <location>
        <begin position="297"/>
        <end position="314"/>
    </location>
</feature>
<evidence type="ECO:0000256" key="2">
    <source>
        <dbReference type="ARBA" id="ARBA00022448"/>
    </source>
</evidence>
<gene>
    <name evidence="7" type="ORF">AVDCRST_MAG23-2330</name>
</gene>
<keyword evidence="5 6" id="KW-0472">Membrane</keyword>
<dbReference type="PRINTS" id="PR00173">
    <property type="entry name" value="EDTRNSPORT"/>
</dbReference>
<evidence type="ECO:0000256" key="4">
    <source>
        <dbReference type="ARBA" id="ARBA00022989"/>
    </source>
</evidence>
<dbReference type="GO" id="GO:0015293">
    <property type="term" value="F:symporter activity"/>
    <property type="evidence" value="ECO:0007669"/>
    <property type="project" value="InterPro"/>
</dbReference>
<dbReference type="Gene3D" id="1.10.3860.10">
    <property type="entry name" value="Sodium:dicarboxylate symporter"/>
    <property type="match status" value="1"/>
</dbReference>
<reference evidence="7" key="1">
    <citation type="submission" date="2020-02" db="EMBL/GenBank/DDBJ databases">
        <authorList>
            <person name="Meier V. D."/>
        </authorList>
    </citation>
    <scope>NUCLEOTIDE SEQUENCE</scope>
    <source>
        <strain evidence="7">AVDCRST_MAG23</strain>
    </source>
</reference>
<feature type="transmembrane region" description="Helical" evidence="6">
    <location>
        <begin position="152"/>
        <end position="175"/>
    </location>
</feature>
<evidence type="ECO:0000313" key="7">
    <source>
        <dbReference type="EMBL" id="CAA9543595.1"/>
    </source>
</evidence>
<comment type="subcellular location">
    <subcellularLocation>
        <location evidence="1">Membrane</location>
        <topology evidence="1">Multi-pass membrane protein</topology>
    </subcellularLocation>
</comment>
<evidence type="ECO:0000256" key="6">
    <source>
        <dbReference type="SAM" id="Phobius"/>
    </source>
</evidence>
<feature type="transmembrane region" description="Helical" evidence="6">
    <location>
        <begin position="108"/>
        <end position="131"/>
    </location>
</feature>
<evidence type="ECO:0000256" key="1">
    <source>
        <dbReference type="ARBA" id="ARBA00004141"/>
    </source>
</evidence>
<dbReference type="PANTHER" id="PTHR42865:SF10">
    <property type="entry name" value="SODIUM:DICARBOXYLATE SYMPORTER FAMILY PROTEIN"/>
    <property type="match status" value="1"/>
</dbReference>
<keyword evidence="2" id="KW-0813">Transport</keyword>
<feature type="transmembrane region" description="Helical" evidence="6">
    <location>
        <begin position="261"/>
        <end position="285"/>
    </location>
</feature>
<sequence>MSVAGLIGGLWLDALRMTIIPLVFALVVTGMASASATLQAGGIAARALVLFVLLLLGSAIVTALMVPPMLSFWAPAPGALDALRAGAGAAPDVPPALDGLKALIPTNVVAAAANDAIVPLVLFALVLGMALTRIGEGRRAALFELFHGIADAMLVIVGWVLVAAPLGVFALALVAGSKLGIDAGAALLHYIGMQIAVALLLILIMYVLVAAAGRMSPLRFAKAALPAQAVAFSTQSSLASLPPMVAAAERLELPERVSSLVLPLAVATFKISAPLVALTVALTLAHVSGIEVGPGQVLIAILLAAVSTLAVVGLPGQVSFFAANAPAALAIGAPIELLPLLLAVDTIPDMIRTVANVTADMAAAVVVAARTPAVVDKVESQLSQQ</sequence>
<organism evidence="7">
    <name type="scientific">uncultured Sphingosinicella sp</name>
    <dbReference type="NCBI Taxonomy" id="478748"/>
    <lineage>
        <taxon>Bacteria</taxon>
        <taxon>Pseudomonadati</taxon>
        <taxon>Pseudomonadota</taxon>
        <taxon>Alphaproteobacteria</taxon>
        <taxon>Sphingomonadales</taxon>
        <taxon>Sphingosinicellaceae</taxon>
        <taxon>Sphingosinicella</taxon>
        <taxon>environmental samples</taxon>
    </lineage>
</organism>
<dbReference type="InterPro" id="IPR001991">
    <property type="entry name" value="Na-dicarboxylate_symporter"/>
</dbReference>
<feature type="transmembrane region" description="Helical" evidence="6">
    <location>
        <begin position="320"/>
        <end position="344"/>
    </location>
</feature>
<dbReference type="SUPFAM" id="SSF118215">
    <property type="entry name" value="Proton glutamate symport protein"/>
    <property type="match status" value="1"/>
</dbReference>
<evidence type="ECO:0000256" key="3">
    <source>
        <dbReference type="ARBA" id="ARBA00022692"/>
    </source>
</evidence>
<feature type="transmembrane region" description="Helical" evidence="6">
    <location>
        <begin position="47"/>
        <end position="66"/>
    </location>
</feature>
<feature type="transmembrane region" description="Helical" evidence="6">
    <location>
        <begin position="19"/>
        <end position="40"/>
    </location>
</feature>
<name>A0A6J4UB78_9SPHN</name>
<protein>
    <submittedName>
        <fullName evidence="7">Uncharacterized protein</fullName>
    </submittedName>
</protein>
<dbReference type="PANTHER" id="PTHR42865">
    <property type="entry name" value="PROTON/GLUTAMATE-ASPARTATE SYMPORTER"/>
    <property type="match status" value="1"/>
</dbReference>
<dbReference type="InterPro" id="IPR036458">
    <property type="entry name" value="Na:dicarbo_symporter_sf"/>
</dbReference>
<feature type="transmembrane region" description="Helical" evidence="6">
    <location>
        <begin position="187"/>
        <end position="211"/>
    </location>
</feature>
<dbReference type="EMBL" id="CADCWD010000077">
    <property type="protein sequence ID" value="CAA9543595.1"/>
    <property type="molecule type" value="Genomic_DNA"/>
</dbReference>
<dbReference type="AlphaFoldDB" id="A0A6J4UB78"/>
<dbReference type="GO" id="GO:0005886">
    <property type="term" value="C:plasma membrane"/>
    <property type="evidence" value="ECO:0007669"/>
    <property type="project" value="TreeGrafter"/>
</dbReference>